<feature type="chain" id="PRO_5007511883" evidence="2">
    <location>
        <begin position="23"/>
        <end position="615"/>
    </location>
</feature>
<dbReference type="AlphaFoldDB" id="A0A143PSH7"/>
<dbReference type="OrthoDB" id="110889at2"/>
<feature type="compositionally biased region" description="Low complexity" evidence="1">
    <location>
        <begin position="32"/>
        <end position="50"/>
    </location>
</feature>
<keyword evidence="4" id="KW-1185">Reference proteome</keyword>
<dbReference type="Proteomes" id="UP000076079">
    <property type="component" value="Chromosome"/>
</dbReference>
<organism evidence="3 4">
    <name type="scientific">Luteitalea pratensis</name>
    <dbReference type="NCBI Taxonomy" id="1855912"/>
    <lineage>
        <taxon>Bacteria</taxon>
        <taxon>Pseudomonadati</taxon>
        <taxon>Acidobacteriota</taxon>
        <taxon>Vicinamibacteria</taxon>
        <taxon>Vicinamibacterales</taxon>
        <taxon>Vicinamibacteraceae</taxon>
        <taxon>Luteitalea</taxon>
    </lineage>
</organism>
<dbReference type="EMBL" id="CP015136">
    <property type="protein sequence ID" value="AMY10789.1"/>
    <property type="molecule type" value="Genomic_DNA"/>
</dbReference>
<evidence type="ECO:0000256" key="2">
    <source>
        <dbReference type="SAM" id="SignalP"/>
    </source>
</evidence>
<reference evidence="3 4" key="1">
    <citation type="journal article" date="2016" name="Genome Announc.">
        <title>First Complete Genome Sequence of a Subdivision 6 Acidobacterium Strain.</title>
        <authorList>
            <person name="Huang S."/>
            <person name="Vieira S."/>
            <person name="Bunk B."/>
            <person name="Riedel T."/>
            <person name="Sproer C."/>
            <person name="Overmann J."/>
        </authorList>
    </citation>
    <scope>NUCLEOTIDE SEQUENCE [LARGE SCALE GENOMIC DNA]</scope>
    <source>
        <strain evidence="4">DSM 100886 HEG_-6_39</strain>
    </source>
</reference>
<accession>A0A143PSH7</accession>
<evidence type="ECO:0000313" key="3">
    <source>
        <dbReference type="EMBL" id="AMY10789.1"/>
    </source>
</evidence>
<feature type="signal peptide" evidence="2">
    <location>
        <begin position="1"/>
        <end position="22"/>
    </location>
</feature>
<feature type="region of interest" description="Disordered" evidence="1">
    <location>
        <begin position="23"/>
        <end position="50"/>
    </location>
</feature>
<dbReference type="NCBIfam" id="TIGR03436">
    <property type="entry name" value="acidobact_VWFA"/>
    <property type="match status" value="1"/>
</dbReference>
<dbReference type="KEGG" id="abac:LuPra_04030"/>
<protein>
    <submittedName>
        <fullName evidence="3">VWFA-related Acidobacterial domain protein</fullName>
    </submittedName>
</protein>
<evidence type="ECO:0000256" key="1">
    <source>
        <dbReference type="SAM" id="MobiDB-lite"/>
    </source>
</evidence>
<evidence type="ECO:0000313" key="4">
    <source>
        <dbReference type="Proteomes" id="UP000076079"/>
    </source>
</evidence>
<name>A0A143PSH7_LUTPR</name>
<proteinExistence type="predicted"/>
<dbReference type="RefSeq" id="WP_110172392.1">
    <property type="nucleotide sequence ID" value="NZ_CP015136.1"/>
</dbReference>
<keyword evidence="2" id="KW-0732">Signal</keyword>
<reference evidence="4" key="2">
    <citation type="submission" date="2016-04" db="EMBL/GenBank/DDBJ databases">
        <title>First Complete Genome Sequence of a Subdivision 6 Acidobacterium.</title>
        <authorList>
            <person name="Huang S."/>
            <person name="Vieira S."/>
            <person name="Bunk B."/>
            <person name="Riedel T."/>
            <person name="Sproeer C."/>
            <person name="Overmann J."/>
        </authorList>
    </citation>
    <scope>NUCLEOTIDE SEQUENCE [LARGE SCALE GENOMIC DNA]</scope>
    <source>
        <strain evidence="4">DSM 100886 HEG_-6_39</strain>
    </source>
</reference>
<dbReference type="InterPro" id="IPR017802">
    <property type="entry name" value="VWFA-rel_acidobac-type"/>
</dbReference>
<gene>
    <name evidence="3" type="ORF">LuPra_04030</name>
</gene>
<sequence length="615" mass="66985" precursor="true">MMKLTRLAWVTWVMAILAAAQAGSPTVRAGTRDQTPPTQQPPEQEQRQPTIRVDTEVVRVDVTVLDRRGRLVTDLTMEDFVVEEDDVAQPITSFKLVEASGEPAEVDRTSLPIRSRSHARQEAERDDVRVFLIFWDEYHIDQMASALRSREALTNFVLTAFGPTDLVAFMEPMTPLDAIEFTRDRRQLAEQARKLQGRRGIYVPPRNGAEEAHLSAMRDVERLRHEVTVSAIKAAAVHLGAIRESRKDIIVVSQGFRGENDVMLDLIRAANASNAAIHIVDPRGLMVGGGRSMWMDSVSSETGGRTYRRNDMKDAMQEVVAASRAYYLLGYAPSNGTRDGKYRKIKVRLKRGGMEVKARAGYWAPSLSETERSATAAANAAVPPSVERSFADLTPAISRRGADVWFGTSVAAGQFTGHVSWAPRPGTAPTDAVADVHVEARTVHGPVFMGSVDRLEGSGFSVTPGSLQLTIAFRNSAGEALDREIRTLTIPDPAGTPIGLTTPTVFRARGPLEWRSLRGATAPTPTALRDFARGDRLLIRVGAFGVAATAAQATARLVNRRGVDGAAIPVVARGEGRFEIDLPLSNIAAGEWLLAIDAASGEDRAQAMLPFRIAQ</sequence>